<evidence type="ECO:0008006" key="4">
    <source>
        <dbReference type="Google" id="ProtNLM"/>
    </source>
</evidence>
<feature type="compositionally biased region" description="Basic and acidic residues" evidence="1">
    <location>
        <begin position="354"/>
        <end position="366"/>
    </location>
</feature>
<feature type="region of interest" description="Disordered" evidence="1">
    <location>
        <begin position="346"/>
        <end position="471"/>
    </location>
</feature>
<feature type="compositionally biased region" description="Polar residues" evidence="1">
    <location>
        <begin position="558"/>
        <end position="570"/>
    </location>
</feature>
<keyword evidence="3" id="KW-1185">Reference proteome</keyword>
<evidence type="ECO:0000256" key="1">
    <source>
        <dbReference type="SAM" id="MobiDB-lite"/>
    </source>
</evidence>
<dbReference type="InterPro" id="IPR039058">
    <property type="entry name" value="Yippee_fam"/>
</dbReference>
<feature type="compositionally biased region" description="Basic residues" evidence="1">
    <location>
        <begin position="380"/>
        <end position="390"/>
    </location>
</feature>
<evidence type="ECO:0000313" key="2">
    <source>
        <dbReference type="EMBL" id="KAH0853507.1"/>
    </source>
</evidence>
<sequence length="621" mass="70352">MGRVFVIELEGPAYTCIECHTHIGVPSDIISKEIEEVFDIHDNDIIYDFSRLFNTFPAENTFYSALQNIFCVGCANIIGIHNISQVDEGGPTTYWAMSFLNSSLIVLDDYCRCLAYLIVLVFSRLNHDLVRVVSRLVEDGKSVRDRTRGSSVYMQKNGRHEYEFSKLFNTFLAERTVKEIFCVVCSNEIGIYGVTDPNTYWVMSLLPCFSYRFKPSLDSITIRLVEMGRMFEIELEGPFYTCIKCHTHLGLPNDIISKEIDQFGRYEYEFTRLFNTFLGERPFNSAVKDIFCVGCSNIIGIYGVTGGSYWVLRNELHGPEGSDDECVNSFMIRSHIHEKSERHGLVEGRSWYQQDRKLNRDQRPSENHPPQRNRDTYGKHLSHRDNHSRRFQPYGSSRYSRGAGGTNSRSTNYREVYRPLQPPINQAPPPPALPVRDRLSPRDTGRIDSIREESSSCKRTTPTSAKGTPLNESKLDQTTEALNAAREELRVTMTQYISCTDPAESAARRERVRQAEQNGIIEDSVSQMARAALARHQSPKTCLNSPDRTPALHRLGSLNPQAQETENILTESPKRTPALLRLGQASPPNQLPNPPTESAPVRRKPGRPPGTRKGASSPKSL</sequence>
<organism evidence="2 3">
    <name type="scientific">Brassica napus</name>
    <name type="common">Rape</name>
    <dbReference type="NCBI Taxonomy" id="3708"/>
    <lineage>
        <taxon>Eukaryota</taxon>
        <taxon>Viridiplantae</taxon>
        <taxon>Streptophyta</taxon>
        <taxon>Embryophyta</taxon>
        <taxon>Tracheophyta</taxon>
        <taxon>Spermatophyta</taxon>
        <taxon>Magnoliopsida</taxon>
        <taxon>eudicotyledons</taxon>
        <taxon>Gunneridae</taxon>
        <taxon>Pentapetalae</taxon>
        <taxon>rosids</taxon>
        <taxon>malvids</taxon>
        <taxon>Brassicales</taxon>
        <taxon>Brassicaceae</taxon>
        <taxon>Brassiceae</taxon>
        <taxon>Brassica</taxon>
    </lineage>
</organism>
<comment type="caution">
    <text evidence="2">The sequence shown here is derived from an EMBL/GenBank/DDBJ whole genome shotgun (WGS) entry which is preliminary data.</text>
</comment>
<gene>
    <name evidence="2" type="ORF">HID58_093119</name>
</gene>
<dbReference type="EMBL" id="JAGKQM010000757">
    <property type="protein sequence ID" value="KAH0853507.1"/>
    <property type="molecule type" value="Genomic_DNA"/>
</dbReference>
<proteinExistence type="predicted"/>
<feature type="compositionally biased region" description="Polar residues" evidence="1">
    <location>
        <begin position="457"/>
        <end position="466"/>
    </location>
</feature>
<feature type="region of interest" description="Disordered" evidence="1">
    <location>
        <begin position="536"/>
        <end position="621"/>
    </location>
</feature>
<feature type="compositionally biased region" description="Pro residues" evidence="1">
    <location>
        <begin position="420"/>
        <end position="433"/>
    </location>
</feature>
<dbReference type="Proteomes" id="UP000824890">
    <property type="component" value="Unassembled WGS sequence"/>
</dbReference>
<dbReference type="PANTHER" id="PTHR13848">
    <property type="entry name" value="PROTEIN YIPPEE-LIKE CG15309-RELATED"/>
    <property type="match status" value="1"/>
</dbReference>
<accession>A0ABQ7XC23</accession>
<reference evidence="2 3" key="1">
    <citation type="submission" date="2021-05" db="EMBL/GenBank/DDBJ databases">
        <title>Genome Assembly of Synthetic Allotetraploid Brassica napus Reveals Homoeologous Exchanges between Subgenomes.</title>
        <authorList>
            <person name="Davis J.T."/>
        </authorList>
    </citation>
    <scope>NUCLEOTIDE SEQUENCE [LARGE SCALE GENOMIC DNA]</scope>
    <source>
        <strain evidence="3">cv. Da-Ae</strain>
        <tissue evidence="2">Seedling</tissue>
    </source>
</reference>
<evidence type="ECO:0000313" key="3">
    <source>
        <dbReference type="Proteomes" id="UP000824890"/>
    </source>
</evidence>
<protein>
    <recommendedName>
        <fullName evidence="4">Yippee domain-containing protein</fullName>
    </recommendedName>
</protein>
<feature type="compositionally biased region" description="Basic and acidic residues" evidence="1">
    <location>
        <begin position="435"/>
        <end position="456"/>
    </location>
</feature>
<name>A0ABQ7XC23_BRANA</name>